<dbReference type="CDD" id="cd10017">
    <property type="entry name" value="B3_DNA"/>
    <property type="match status" value="1"/>
</dbReference>
<evidence type="ECO:0000256" key="2">
    <source>
        <dbReference type="ARBA" id="ARBA00023015"/>
    </source>
</evidence>
<dbReference type="EMBL" id="LNRQ01000001">
    <property type="protein sequence ID" value="KZN09485.1"/>
    <property type="molecule type" value="Genomic_DNA"/>
</dbReference>
<reference evidence="9" key="2">
    <citation type="submission" date="2022-03" db="EMBL/GenBank/DDBJ databases">
        <title>Draft title - Genomic analysis of global carrot germplasm unveils the trajectory of domestication and the origin of high carotenoid orange carrot.</title>
        <authorList>
            <person name="Iorizzo M."/>
            <person name="Ellison S."/>
            <person name="Senalik D."/>
            <person name="Macko-Podgorni A."/>
            <person name="Grzebelus D."/>
            <person name="Bostan H."/>
            <person name="Rolling W."/>
            <person name="Curaba J."/>
            <person name="Simon P."/>
        </authorList>
    </citation>
    <scope>NUCLEOTIDE SEQUENCE</scope>
    <source>
        <tissue evidence="9">Leaf</tissue>
    </source>
</reference>
<evidence type="ECO:0000256" key="4">
    <source>
        <dbReference type="ARBA" id="ARBA00023163"/>
    </source>
</evidence>
<keyword evidence="3" id="KW-0238">DNA-binding</keyword>
<dbReference type="Pfam" id="PF02362">
    <property type="entry name" value="B3"/>
    <property type="match status" value="1"/>
</dbReference>
<keyword evidence="5" id="KW-0539">Nucleus</keyword>
<evidence type="ECO:0000313" key="10">
    <source>
        <dbReference type="Proteomes" id="UP000077755"/>
    </source>
</evidence>
<evidence type="ECO:0000256" key="3">
    <source>
        <dbReference type="ARBA" id="ARBA00023125"/>
    </source>
</evidence>
<evidence type="ECO:0000259" key="7">
    <source>
        <dbReference type="SMART" id="SM01019"/>
    </source>
</evidence>
<dbReference type="SUPFAM" id="SSF101936">
    <property type="entry name" value="DNA-binding pseudobarrel domain"/>
    <property type="match status" value="4"/>
</dbReference>
<dbReference type="SMART" id="SM01019">
    <property type="entry name" value="B3"/>
    <property type="match status" value="2"/>
</dbReference>
<dbReference type="Proteomes" id="UP000077755">
    <property type="component" value="Chromosome 1"/>
</dbReference>
<proteinExistence type="predicted"/>
<evidence type="ECO:0000313" key="9">
    <source>
        <dbReference type="EMBL" id="WOG83016.1"/>
    </source>
</evidence>
<feature type="region of interest" description="Disordered" evidence="6">
    <location>
        <begin position="1"/>
        <end position="22"/>
    </location>
</feature>
<dbReference type="InterPro" id="IPR003340">
    <property type="entry name" value="B3_DNA-bd"/>
</dbReference>
<dbReference type="InterPro" id="IPR015300">
    <property type="entry name" value="DNA-bd_pseudobarrel_sf"/>
</dbReference>
<keyword evidence="2" id="KW-0805">Transcription regulation</keyword>
<sequence>MASSSSRNQCRTIMSTKNGKPEVGSEDIDMKFVCPNFASNYIPGVVIWPKDFCLEYVETLPETVFLHLPGGVVWTGTYRKDRFWVEGLEKMMTFYCVKPYNLILFEYIGGPNFNIQIYNEYAVETNYSISLKLDEALGVGRNFFDLSEIVVDKLRGTFAFNGYNSGHGLYDMVLRRSHLRKKDQYKIFKTKALPRLSMVQSMDWVKLTFRNLTWKVKLQWKFGKVYMDRKWYGLARSAKLSEGDTLVFAMTGRQQNYEMCVFEKCLLSRCNKSGLGNKTGVMHWFKMLNEQFISTGQMEIPRAFVKHGGAVLSEDVTLIFGDGESYVAGYCPRRHFLSGFRNLIVHYSLEENDVMVFDYVSDSKFVVHLFKASGMQFNYNNVPGPSTNIENIIHEEDLIIISDSDSSIEISNHHLSDMAEDVHVQANDNAVVNHMQAVVPHQNFRSFQVYLKPSHVDKKCHGAYFPRDWYSVYRNWTKSTTLRLIFENTVYRVHVLRFDNMCRFGKGWTEFTIGSQVAEGDTIELVMTEANTLVVQLLT</sequence>
<reference evidence="8" key="1">
    <citation type="journal article" date="2016" name="Nat. Genet.">
        <title>A high-quality carrot genome assembly provides new insights into carotenoid accumulation and asterid genome evolution.</title>
        <authorList>
            <person name="Iorizzo M."/>
            <person name="Ellison S."/>
            <person name="Senalik D."/>
            <person name="Zeng P."/>
            <person name="Satapoomin P."/>
            <person name="Huang J."/>
            <person name="Bowman M."/>
            <person name="Iovene M."/>
            <person name="Sanseverino W."/>
            <person name="Cavagnaro P."/>
            <person name="Yildiz M."/>
            <person name="Macko-Podgorni A."/>
            <person name="Moranska E."/>
            <person name="Grzebelus E."/>
            <person name="Grzebelus D."/>
            <person name="Ashrafi H."/>
            <person name="Zheng Z."/>
            <person name="Cheng S."/>
            <person name="Spooner D."/>
            <person name="Van Deynze A."/>
            <person name="Simon P."/>
        </authorList>
    </citation>
    <scope>NUCLEOTIDE SEQUENCE [LARGE SCALE GENOMIC DNA]</scope>
    <source>
        <tissue evidence="8">Leaf</tissue>
    </source>
</reference>
<feature type="domain" description="TF-B3" evidence="7">
    <location>
        <begin position="37"/>
        <end position="121"/>
    </location>
</feature>
<dbReference type="Gramene" id="KZN09485">
    <property type="protein sequence ID" value="KZN09485"/>
    <property type="gene ID" value="DCAR_002141"/>
</dbReference>
<evidence type="ECO:0000256" key="1">
    <source>
        <dbReference type="ARBA" id="ARBA00004123"/>
    </source>
</evidence>
<comment type="subcellular location">
    <subcellularLocation>
        <location evidence="1">Nucleus</location>
    </subcellularLocation>
</comment>
<evidence type="ECO:0000256" key="5">
    <source>
        <dbReference type="ARBA" id="ARBA00023242"/>
    </source>
</evidence>
<evidence type="ECO:0000313" key="8">
    <source>
        <dbReference type="EMBL" id="KZN09485.1"/>
    </source>
</evidence>
<keyword evidence="10" id="KW-1185">Reference proteome</keyword>
<accession>A0A166GY17</accession>
<organism evidence="8">
    <name type="scientific">Daucus carota subsp. sativus</name>
    <name type="common">Carrot</name>
    <dbReference type="NCBI Taxonomy" id="79200"/>
    <lineage>
        <taxon>Eukaryota</taxon>
        <taxon>Viridiplantae</taxon>
        <taxon>Streptophyta</taxon>
        <taxon>Embryophyta</taxon>
        <taxon>Tracheophyta</taxon>
        <taxon>Spermatophyta</taxon>
        <taxon>Magnoliopsida</taxon>
        <taxon>eudicotyledons</taxon>
        <taxon>Gunneridae</taxon>
        <taxon>Pentapetalae</taxon>
        <taxon>asterids</taxon>
        <taxon>campanulids</taxon>
        <taxon>Apiales</taxon>
        <taxon>Apiaceae</taxon>
        <taxon>Apioideae</taxon>
        <taxon>Scandiceae</taxon>
        <taxon>Daucinae</taxon>
        <taxon>Daucus</taxon>
        <taxon>Daucus sect. Daucus</taxon>
    </lineage>
</organism>
<dbReference type="InterPro" id="IPR050655">
    <property type="entry name" value="Plant_B3_domain"/>
</dbReference>
<dbReference type="Gene3D" id="2.40.330.10">
    <property type="entry name" value="DNA-binding pseudobarrel domain"/>
    <property type="match status" value="3"/>
</dbReference>
<protein>
    <recommendedName>
        <fullName evidence="7">TF-B3 domain-containing protein</fullName>
    </recommendedName>
</protein>
<name>A0A166GY17_DAUCS</name>
<feature type="domain" description="TF-B3" evidence="7">
    <location>
        <begin position="284"/>
        <end position="373"/>
    </location>
</feature>
<gene>
    <name evidence="8" type="ORF">DCAR_002141</name>
    <name evidence="9" type="ORF">DCAR_0102189</name>
</gene>
<keyword evidence="4" id="KW-0804">Transcription</keyword>
<dbReference type="GO" id="GO:0003677">
    <property type="term" value="F:DNA binding"/>
    <property type="evidence" value="ECO:0007669"/>
    <property type="project" value="UniProtKB-KW"/>
</dbReference>
<dbReference type="EMBL" id="CP093343">
    <property type="protein sequence ID" value="WOG83016.1"/>
    <property type="molecule type" value="Genomic_DNA"/>
</dbReference>
<dbReference type="PANTHER" id="PTHR31920:SF132">
    <property type="entry name" value="TF-B3 DOMAIN-CONTAINING PROTEIN"/>
    <property type="match status" value="1"/>
</dbReference>
<dbReference type="PANTHER" id="PTHR31920">
    <property type="entry name" value="B3 DOMAIN-CONTAINING"/>
    <property type="match status" value="1"/>
</dbReference>
<dbReference type="AlphaFoldDB" id="A0A166GY17"/>
<evidence type="ECO:0000256" key="6">
    <source>
        <dbReference type="SAM" id="MobiDB-lite"/>
    </source>
</evidence>
<dbReference type="GO" id="GO:0005634">
    <property type="term" value="C:nucleus"/>
    <property type="evidence" value="ECO:0007669"/>
    <property type="project" value="UniProtKB-SubCell"/>
</dbReference>
<feature type="compositionally biased region" description="Polar residues" evidence="6">
    <location>
        <begin position="1"/>
        <end position="18"/>
    </location>
</feature>